<evidence type="ECO:0000313" key="3">
    <source>
        <dbReference type="Proteomes" id="UP001256712"/>
    </source>
</evidence>
<keyword evidence="1" id="KW-0812">Transmembrane</keyword>
<keyword evidence="1" id="KW-1133">Transmembrane helix</keyword>
<dbReference type="Pfam" id="PF06024">
    <property type="entry name" value="Orf78"/>
    <property type="match status" value="1"/>
</dbReference>
<proteinExistence type="predicted"/>
<name>A0AAE9LNI3_9ABAC</name>
<feature type="transmembrane region" description="Helical" evidence="1">
    <location>
        <begin position="60"/>
        <end position="85"/>
    </location>
</feature>
<reference evidence="2" key="1">
    <citation type="journal article" date="2022" name="J. Invertebr. Pathol.">
        <title>Identification of a new nucleopolyhedrovirus isolated from the olive leaf moth, Palpita vitrealis, from two locations in Egypt.</title>
        <authorList>
            <person name="El-Salamouny S."/>
            <person name="Wennmann J.T."/>
            <person name="Kleespies R.G."/>
            <person name="Richert-Poggeler K.R."/>
            <person name="Mansour A."/>
            <person name="Awad M."/>
            <person name="Agamy E."/>
            <person name="Salama R."/>
            <person name="Jehle J.A."/>
        </authorList>
    </citation>
    <scope>NUCLEOTIDE SEQUENCE</scope>
    <source>
        <strain evidence="2">Giza 2005</strain>
    </source>
</reference>
<protein>
    <submittedName>
        <fullName evidence="2">Ac78</fullName>
    </submittedName>
</protein>
<sequence>MNLDVPYYRLGNHEKVEYIPLKLALNDDDDVNKQLESQQHVPQNDMLNFDNATATTKMSAGVIILISVFAFMVLFLLLYVIYYFVILRDRHQYSTSNIDDISPFVFNKFD</sequence>
<dbReference type="InterPro" id="IPR009261">
    <property type="entry name" value="AcMNPV_AC78"/>
</dbReference>
<accession>A0AAE9LNI3</accession>
<organism evidence="2 3">
    <name type="scientific">Palpita vitrealis nucleopolyhedrovirus</name>
    <dbReference type="NCBI Taxonomy" id="2951960"/>
    <lineage>
        <taxon>Viruses</taxon>
        <taxon>Viruses incertae sedis</taxon>
        <taxon>Naldaviricetes</taxon>
        <taxon>Lefavirales</taxon>
        <taxon>Baculoviridae</taxon>
        <taxon>Alphabaculovirus</taxon>
        <taxon>Alphabaculovirus pavitrealis</taxon>
    </lineage>
</organism>
<dbReference type="Proteomes" id="UP001256712">
    <property type="component" value="Segment"/>
</dbReference>
<evidence type="ECO:0000256" key="1">
    <source>
        <dbReference type="SAM" id="Phobius"/>
    </source>
</evidence>
<keyword evidence="1" id="KW-0472">Membrane</keyword>
<keyword evidence="3" id="KW-1185">Reference proteome</keyword>
<dbReference type="EMBL" id="OL685370">
    <property type="protein sequence ID" value="USC25926.1"/>
    <property type="molecule type" value="Genomic_DNA"/>
</dbReference>
<evidence type="ECO:0000313" key="2">
    <source>
        <dbReference type="EMBL" id="USC25926.1"/>
    </source>
</evidence>